<evidence type="ECO:0000313" key="3">
    <source>
        <dbReference type="Proteomes" id="UP000050491"/>
    </source>
</evidence>
<gene>
    <name evidence="2" type="ORF">XV92_06320</name>
</gene>
<accession>A0A0Q0TIM0</accession>
<dbReference type="OrthoDB" id="6315394at2"/>
<organism evidence="2 3">
    <name type="scientific">Vibrio metoecus</name>
    <dbReference type="NCBI Taxonomy" id="1481663"/>
    <lineage>
        <taxon>Bacteria</taxon>
        <taxon>Pseudomonadati</taxon>
        <taxon>Pseudomonadota</taxon>
        <taxon>Gammaproteobacteria</taxon>
        <taxon>Vibrionales</taxon>
        <taxon>Vibrionaceae</taxon>
        <taxon>Vibrio</taxon>
    </lineage>
</organism>
<dbReference type="EMBL" id="LBGP01000010">
    <property type="protein sequence ID" value="KQB01941.1"/>
    <property type="molecule type" value="Genomic_DNA"/>
</dbReference>
<name>A0A0Q0TIM0_VIBMT</name>
<evidence type="ECO:0000259" key="1">
    <source>
        <dbReference type="Pfam" id="PF14397"/>
    </source>
</evidence>
<feature type="domain" description="Alpha-L-glutamate ligase-related protein ATP-grasp" evidence="1">
    <location>
        <begin position="103"/>
        <end position="347"/>
    </location>
</feature>
<sequence length="386" mass="44380">MIGYIGHIVLDCIRLLYQILTNKRVRHNLLRFLYSKNKKPYSLILHEFTSLRKYWGYIPSQYYTHDFYSFDCNLTLEEMKKYIPSYYFYKILFPQYDDVKFASKLVENKIEMNLLFIQIGLANSAVLFVKSGLNFKNLKSQFLMEEDIKKILDTAACRKLFIKPVTGRGGNGIIIAKRIGSEFYYNGKQIDYEYCINLKGDYVFESEIIQHNYLNEIYCKSVNTLRAITVRHDNGNVEFVAAILRIGVAGREIDNCCAGGLLIGIDVNTGSCVKSFATFSFGNQQVKRHPDSGFDFSSLKIPNWEHIRNEILFSADKLTQLNLVGWDIAITENGISIIEVNTIFGIDGLQSGIGGIRDLFIDGEPKPFSKIYNFKGKEYESKNFSY</sequence>
<dbReference type="Pfam" id="PF14397">
    <property type="entry name" value="ATPgrasp_ST"/>
    <property type="match status" value="1"/>
</dbReference>
<dbReference type="SUPFAM" id="SSF56059">
    <property type="entry name" value="Glutathione synthetase ATP-binding domain-like"/>
    <property type="match status" value="1"/>
</dbReference>
<dbReference type="AlphaFoldDB" id="A0A0Q0TIM0"/>
<dbReference type="RefSeq" id="WP_055064396.1">
    <property type="nucleotide sequence ID" value="NZ_LBGP01000010.1"/>
</dbReference>
<evidence type="ECO:0000313" key="2">
    <source>
        <dbReference type="EMBL" id="KQB01941.1"/>
    </source>
</evidence>
<comment type="caution">
    <text evidence="2">The sequence shown here is derived from an EMBL/GenBank/DDBJ whole genome shotgun (WGS) entry which is preliminary data.</text>
</comment>
<dbReference type="InterPro" id="IPR039523">
    <property type="entry name" value="RimK-rel_E_lig_ATP-grasp"/>
</dbReference>
<protein>
    <recommendedName>
        <fullName evidence="1">Alpha-L-glutamate ligase-related protein ATP-grasp domain-containing protein</fullName>
    </recommendedName>
</protein>
<reference evidence="2 3" key="1">
    <citation type="journal article" date="2015" name="Genome Biol. Evol.">
        <title>The Dynamics of Genetic Interactions between Vibrio metoecus and Vibrio cholerae, Two Close Relatives Co-Occurring in the Environment.</title>
        <authorList>
            <person name="Orata F.D."/>
            <person name="Kirchberger P.C."/>
            <person name="Meheust R."/>
            <person name="Barlow E.J."/>
            <person name="Tarr C.L."/>
            <person name="Boucher Y."/>
        </authorList>
    </citation>
    <scope>NUCLEOTIDE SEQUENCE [LARGE SCALE GENOMIC DNA]</scope>
    <source>
        <strain evidence="2 3">YB5B04</strain>
    </source>
</reference>
<proteinExistence type="predicted"/>
<dbReference type="PATRIC" id="fig|1481663.12.peg.10"/>
<dbReference type="Proteomes" id="UP000050491">
    <property type="component" value="Unassembled WGS sequence"/>
</dbReference>